<proteinExistence type="predicted"/>
<dbReference type="PROSITE" id="PS50110">
    <property type="entry name" value="RESPONSE_REGULATORY"/>
    <property type="match status" value="1"/>
</dbReference>
<reference evidence="4" key="1">
    <citation type="submission" date="2020-07" db="EMBL/GenBank/DDBJ databases">
        <authorList>
            <person name="Pothier F. J."/>
        </authorList>
    </citation>
    <scope>NUCLEOTIDE SEQUENCE</scope>
    <source>
        <strain evidence="4">CFBP 2533</strain>
    </source>
</reference>
<gene>
    <name evidence="4" type="primary">rcsC_11</name>
    <name evidence="4" type="ORF">CFBP2533_16830</name>
</gene>
<protein>
    <submittedName>
        <fullName evidence="4">Sensor histidine kinase RcsC</fullName>
    </submittedName>
</protein>
<dbReference type="InterPro" id="IPR037522">
    <property type="entry name" value="HD_GYP_dom"/>
</dbReference>
<feature type="domain" description="Response regulatory" evidence="2">
    <location>
        <begin position="5"/>
        <end position="120"/>
    </location>
</feature>
<keyword evidence="4" id="KW-0418">Kinase</keyword>
<dbReference type="EMBL" id="LR828261">
    <property type="protein sequence ID" value="CAD0322454.1"/>
    <property type="molecule type" value="Genomic_DNA"/>
</dbReference>
<dbReference type="InterPro" id="IPR011006">
    <property type="entry name" value="CheY-like_superfamily"/>
</dbReference>
<dbReference type="InterPro" id="IPR001789">
    <property type="entry name" value="Sig_transdc_resp-reg_receiver"/>
</dbReference>
<organism evidence="4">
    <name type="scientific">Xanthomonas hortorum pv. pelargonii</name>
    <dbReference type="NCBI Taxonomy" id="453602"/>
    <lineage>
        <taxon>Bacteria</taxon>
        <taxon>Pseudomonadati</taxon>
        <taxon>Pseudomonadota</taxon>
        <taxon>Gammaproteobacteria</taxon>
        <taxon>Lysobacterales</taxon>
        <taxon>Lysobacteraceae</taxon>
        <taxon>Xanthomonas</taxon>
    </lineage>
</organism>
<keyword evidence="4" id="KW-0808">Transferase</keyword>
<dbReference type="GO" id="GO:0000160">
    <property type="term" value="P:phosphorelay signal transduction system"/>
    <property type="evidence" value="ECO:0007669"/>
    <property type="project" value="InterPro"/>
</dbReference>
<dbReference type="AlphaFoldDB" id="A0A6V7CTR0"/>
<dbReference type="Gene3D" id="3.40.50.2300">
    <property type="match status" value="1"/>
</dbReference>
<dbReference type="CDD" id="cd00077">
    <property type="entry name" value="HDc"/>
    <property type="match status" value="1"/>
</dbReference>
<dbReference type="EMBL" id="LR828261">
    <property type="protein sequence ID" value="CAD0322445.1"/>
    <property type="molecule type" value="Genomic_DNA"/>
</dbReference>
<sequence length="345" mass="37727">MPSRPLLCVDDESSNLATLRQLLRDDFPLVFAKSGGEALDAVSRHAPALILLDVELPDMDGYAVARTLKQQPSSTTIPILFVTSRSSEQDERAGLEAGAADYVSKPYSPALLKARIATQLKLAENVRLAQQYRDAIHLLGTAGQGQDADTGAHIWRMAVYARVLAETVGWSTQQAQLLQDAAPLHDAGKIAVPGSILHKPDALDEHEHRWCCSIRRSGTICCATAAARCFNWPQKSRCIITNAGTAAATPRGWPAMPFPNPHASWRWPTSSTHCAGGAPTRPHGRWKTPCASWKAWPANNWNRALCNISARPCRRSCRSRTPGTARLYSVDLKALTRKVDLETLI</sequence>
<dbReference type="PROSITE" id="PS51832">
    <property type="entry name" value="HD_GYP"/>
    <property type="match status" value="1"/>
</dbReference>
<dbReference type="InterPro" id="IPR052020">
    <property type="entry name" value="Cyclic_di-GMP/3'3'-cGAMP_PDE"/>
</dbReference>
<accession>A0A6V7CTR0</accession>
<dbReference type="SUPFAM" id="SSF52172">
    <property type="entry name" value="CheY-like"/>
    <property type="match status" value="1"/>
</dbReference>
<evidence type="ECO:0000313" key="4">
    <source>
        <dbReference type="EMBL" id="CAD0322445.1"/>
    </source>
</evidence>
<dbReference type="InterPro" id="IPR006674">
    <property type="entry name" value="HD_domain"/>
</dbReference>
<evidence type="ECO:0000259" key="3">
    <source>
        <dbReference type="PROSITE" id="PS51832"/>
    </source>
</evidence>
<dbReference type="GO" id="GO:0008081">
    <property type="term" value="F:phosphoric diester hydrolase activity"/>
    <property type="evidence" value="ECO:0007669"/>
    <property type="project" value="UniProtKB-ARBA"/>
</dbReference>
<keyword evidence="1" id="KW-0597">Phosphoprotein</keyword>
<dbReference type="GO" id="GO:0016301">
    <property type="term" value="F:kinase activity"/>
    <property type="evidence" value="ECO:0007669"/>
    <property type="project" value="UniProtKB-KW"/>
</dbReference>
<dbReference type="InterPro" id="IPR003607">
    <property type="entry name" value="HD/PDEase_dom"/>
</dbReference>
<feature type="modified residue" description="4-aspartylphosphate" evidence="1">
    <location>
        <position position="53"/>
    </location>
</feature>
<evidence type="ECO:0000259" key="2">
    <source>
        <dbReference type="PROSITE" id="PS50110"/>
    </source>
</evidence>
<dbReference type="PANTHER" id="PTHR45228:SF5">
    <property type="entry name" value="CYCLIC DI-GMP PHOSPHODIESTERASE VC_1348-RELATED"/>
    <property type="match status" value="1"/>
</dbReference>
<dbReference type="SUPFAM" id="SSF109604">
    <property type="entry name" value="HD-domain/PDEase-like"/>
    <property type="match status" value="1"/>
</dbReference>
<evidence type="ECO:0000256" key="1">
    <source>
        <dbReference type="PROSITE-ProRule" id="PRU00169"/>
    </source>
</evidence>
<feature type="domain" description="HD-GYP" evidence="3">
    <location>
        <begin position="128"/>
        <end position="207"/>
    </location>
</feature>
<name>A0A6V7CTR0_9XANT</name>
<dbReference type="Gene3D" id="1.10.3210.10">
    <property type="entry name" value="Hypothetical protein af1432"/>
    <property type="match status" value="1"/>
</dbReference>
<dbReference type="Pfam" id="PF01966">
    <property type="entry name" value="HD"/>
    <property type="match status" value="1"/>
</dbReference>
<dbReference type="PANTHER" id="PTHR45228">
    <property type="entry name" value="CYCLIC DI-GMP PHOSPHODIESTERASE TM_0186-RELATED"/>
    <property type="match status" value="1"/>
</dbReference>
<dbReference type="Pfam" id="PF00072">
    <property type="entry name" value="Response_reg"/>
    <property type="match status" value="1"/>
</dbReference>
<dbReference type="SMART" id="SM00448">
    <property type="entry name" value="REC"/>
    <property type="match status" value="1"/>
</dbReference>